<dbReference type="PRINTS" id="PR00058">
    <property type="entry name" value="RIBOSOMALL5"/>
</dbReference>
<name>A0A3P7KQU8_STRVU</name>
<evidence type="ECO:0000256" key="1">
    <source>
        <dbReference type="ARBA" id="ARBA00007116"/>
    </source>
</evidence>
<dbReference type="GO" id="GO:0006412">
    <property type="term" value="P:translation"/>
    <property type="evidence" value="ECO:0007669"/>
    <property type="project" value="InterPro"/>
</dbReference>
<comment type="similarity">
    <text evidence="1">Belongs to the universal ribosomal protein uL18 family.</text>
</comment>
<proteinExistence type="inferred from homology"/>
<dbReference type="GO" id="GO:0008097">
    <property type="term" value="F:5S rRNA binding"/>
    <property type="evidence" value="ECO:0007669"/>
    <property type="project" value="InterPro"/>
</dbReference>
<evidence type="ECO:0000313" key="4">
    <source>
        <dbReference type="EMBL" id="VDM69612.1"/>
    </source>
</evidence>
<protein>
    <submittedName>
        <fullName evidence="4">Uncharacterized protein</fullName>
    </submittedName>
</protein>
<sequence length="111" mass="13025">MKGVTDGGIKVPHSKKRFFGYDPIAEKYDAEAHRDRIFGKHVAEYMQFLEKEDKNAYRKQFSCFIANGINANNLEEVKMYKQAHTLIREHPDRPTKSVNPVEKKRQAYLCY</sequence>
<gene>
    <name evidence="4" type="ORF">SVUK_LOCUS4610</name>
</gene>
<dbReference type="OrthoDB" id="1618453at2759"/>
<dbReference type="GO" id="GO:0000027">
    <property type="term" value="P:ribosomal large subunit assembly"/>
    <property type="evidence" value="ECO:0007669"/>
    <property type="project" value="TreeGrafter"/>
</dbReference>
<dbReference type="EMBL" id="UYYB01012873">
    <property type="protein sequence ID" value="VDM69612.1"/>
    <property type="molecule type" value="Genomic_DNA"/>
</dbReference>
<dbReference type="SUPFAM" id="SSF53137">
    <property type="entry name" value="Translational machinery components"/>
    <property type="match status" value="1"/>
</dbReference>
<dbReference type="PANTHER" id="PTHR23410:SF12">
    <property type="entry name" value="LARGE RIBOSOMAL SUBUNIT PROTEIN UL18"/>
    <property type="match status" value="1"/>
</dbReference>
<dbReference type="GO" id="GO:0003735">
    <property type="term" value="F:structural constituent of ribosome"/>
    <property type="evidence" value="ECO:0007669"/>
    <property type="project" value="InterPro"/>
</dbReference>
<evidence type="ECO:0000256" key="3">
    <source>
        <dbReference type="ARBA" id="ARBA00023274"/>
    </source>
</evidence>
<dbReference type="GO" id="GO:0022625">
    <property type="term" value="C:cytosolic large ribosomal subunit"/>
    <property type="evidence" value="ECO:0007669"/>
    <property type="project" value="TreeGrafter"/>
</dbReference>
<keyword evidence="3" id="KW-0687">Ribonucleoprotein</keyword>
<keyword evidence="5" id="KW-1185">Reference proteome</keyword>
<dbReference type="Gene3D" id="3.30.420.100">
    <property type="match status" value="1"/>
</dbReference>
<dbReference type="InterPro" id="IPR005485">
    <property type="entry name" value="Rbsml_uL18_euk_arch"/>
</dbReference>
<dbReference type="AlphaFoldDB" id="A0A3P7KQU8"/>
<organism evidence="4 5">
    <name type="scientific">Strongylus vulgaris</name>
    <name type="common">Blood worm</name>
    <dbReference type="NCBI Taxonomy" id="40348"/>
    <lineage>
        <taxon>Eukaryota</taxon>
        <taxon>Metazoa</taxon>
        <taxon>Ecdysozoa</taxon>
        <taxon>Nematoda</taxon>
        <taxon>Chromadorea</taxon>
        <taxon>Rhabditida</taxon>
        <taxon>Rhabditina</taxon>
        <taxon>Rhabditomorpha</taxon>
        <taxon>Strongyloidea</taxon>
        <taxon>Strongylidae</taxon>
        <taxon>Strongylus</taxon>
    </lineage>
</organism>
<keyword evidence="2" id="KW-0689">Ribosomal protein</keyword>
<reference evidence="4 5" key="1">
    <citation type="submission" date="2018-11" db="EMBL/GenBank/DDBJ databases">
        <authorList>
            <consortium name="Pathogen Informatics"/>
        </authorList>
    </citation>
    <scope>NUCLEOTIDE SEQUENCE [LARGE SCALE GENOMIC DNA]</scope>
</reference>
<dbReference type="Proteomes" id="UP000270094">
    <property type="component" value="Unassembled WGS sequence"/>
</dbReference>
<accession>A0A3P7KQU8</accession>
<dbReference type="PANTHER" id="PTHR23410">
    <property type="entry name" value="RIBOSOMAL PROTEIN L5-RELATED"/>
    <property type="match status" value="1"/>
</dbReference>
<evidence type="ECO:0000313" key="5">
    <source>
        <dbReference type="Proteomes" id="UP000270094"/>
    </source>
</evidence>
<evidence type="ECO:0000256" key="2">
    <source>
        <dbReference type="ARBA" id="ARBA00022980"/>
    </source>
</evidence>